<keyword evidence="3" id="KW-1185">Reference proteome</keyword>
<dbReference type="Proteomes" id="UP000476411">
    <property type="component" value="Chromosome"/>
</dbReference>
<reference evidence="2 3" key="1">
    <citation type="submission" date="2020-01" db="EMBL/GenBank/DDBJ databases">
        <title>Complete genome sequence of Chitinophaga sp. H33E-04 isolated from quinoa roots.</title>
        <authorList>
            <person name="Weon H.-Y."/>
            <person name="Lee S.A."/>
        </authorList>
    </citation>
    <scope>NUCLEOTIDE SEQUENCE [LARGE SCALE GENOMIC DNA]</scope>
    <source>
        <strain evidence="2 3">H33E-04</strain>
    </source>
</reference>
<accession>A0A6B9ZD59</accession>
<dbReference type="PROSITE" id="PS51257">
    <property type="entry name" value="PROKAR_LIPOPROTEIN"/>
    <property type="match status" value="1"/>
</dbReference>
<dbReference type="Pfam" id="PF14054">
    <property type="entry name" value="DUF4249"/>
    <property type="match status" value="1"/>
</dbReference>
<organism evidence="2 3">
    <name type="scientific">Chitinophaga agri</name>
    <dbReference type="NCBI Taxonomy" id="2703787"/>
    <lineage>
        <taxon>Bacteria</taxon>
        <taxon>Pseudomonadati</taxon>
        <taxon>Bacteroidota</taxon>
        <taxon>Chitinophagia</taxon>
        <taxon>Chitinophagales</taxon>
        <taxon>Chitinophagaceae</taxon>
        <taxon>Chitinophaga</taxon>
    </lineage>
</organism>
<evidence type="ECO:0000313" key="3">
    <source>
        <dbReference type="Proteomes" id="UP000476411"/>
    </source>
</evidence>
<dbReference type="EMBL" id="CP048113">
    <property type="protein sequence ID" value="QHS60056.1"/>
    <property type="molecule type" value="Genomic_DNA"/>
</dbReference>
<dbReference type="RefSeq" id="WP_162331750.1">
    <property type="nucleotide sequence ID" value="NZ_CP048113.1"/>
</dbReference>
<dbReference type="KEGG" id="chih:GWR21_10755"/>
<protein>
    <submittedName>
        <fullName evidence="2">DUF4249 domain-containing protein</fullName>
    </submittedName>
</protein>
<evidence type="ECO:0000256" key="1">
    <source>
        <dbReference type="SAM" id="SignalP"/>
    </source>
</evidence>
<feature type="chain" id="PRO_5025372665" evidence="1">
    <location>
        <begin position="21"/>
        <end position="289"/>
    </location>
</feature>
<keyword evidence="1" id="KW-0732">Signal</keyword>
<sequence length="289" mass="32400">MKKIRLGILLAIAAAFTACEDVVDLDIQKGTSYPVLDAWITTEPGVQKIRFTKSLPYTDQTPAPVIGDAVITLLDETANKSYLFTFKDGYYNYDPGDNETVGVIGHAYRLRVEYNTEVFEAVDTIKRITPIDSISYEYQTKEENFVSEDGYVAKFHAKDIEGGVDYYWMRSYINDLQHKVGDAFSVDGYFDQSVKDGASFILPIQEAVTDFDKPFQKGEKVIVKLRSLTYQSHFFLTQVEEQLYSGGLFAKVLENVKCNAINVTPGGGKSRILGFFGTSAVSSKERIIE</sequence>
<evidence type="ECO:0000313" key="2">
    <source>
        <dbReference type="EMBL" id="QHS60056.1"/>
    </source>
</evidence>
<name>A0A6B9ZD59_9BACT</name>
<feature type="signal peptide" evidence="1">
    <location>
        <begin position="1"/>
        <end position="20"/>
    </location>
</feature>
<proteinExistence type="predicted"/>
<dbReference type="AlphaFoldDB" id="A0A6B9ZD59"/>
<gene>
    <name evidence="2" type="ORF">GWR21_10755</name>
</gene>
<dbReference type="InterPro" id="IPR025345">
    <property type="entry name" value="DUF4249"/>
</dbReference>